<name>A0A673BC20_9TELE</name>
<evidence type="ECO:0000256" key="4">
    <source>
        <dbReference type="ARBA" id="ARBA00022801"/>
    </source>
</evidence>
<sequence>MAKSPEVKLAIFGRAGVGKSALVVRFLTRRFIWEYDPTLESTYRHQANIDDEVVTMEILDTAGQTINSSPKEISWDEVTLED</sequence>
<reference evidence="7" key="1">
    <citation type="submission" date="2019-06" db="EMBL/GenBank/DDBJ databases">
        <authorList>
            <consortium name="Wellcome Sanger Institute Data Sharing"/>
        </authorList>
    </citation>
    <scope>NUCLEOTIDE SEQUENCE [LARGE SCALE GENOMIC DNA]</scope>
</reference>
<accession>A0A673BC20</accession>
<dbReference type="SUPFAM" id="SSF52540">
    <property type="entry name" value="P-loop containing nucleoside triphosphate hydrolases"/>
    <property type="match status" value="1"/>
</dbReference>
<evidence type="ECO:0000256" key="2">
    <source>
        <dbReference type="ARBA" id="ARBA00011984"/>
    </source>
</evidence>
<dbReference type="EC" id="3.6.5.2" evidence="2"/>
<dbReference type="InterPro" id="IPR001806">
    <property type="entry name" value="Small_GTPase"/>
</dbReference>
<reference evidence="7" key="3">
    <citation type="submission" date="2025-09" db="UniProtKB">
        <authorList>
            <consortium name="Ensembl"/>
        </authorList>
    </citation>
    <scope>IDENTIFICATION</scope>
</reference>
<evidence type="ECO:0000256" key="6">
    <source>
        <dbReference type="ARBA" id="ARBA00048098"/>
    </source>
</evidence>
<comment type="catalytic activity">
    <reaction evidence="6">
        <text>GTP + H2O = GDP + phosphate + H(+)</text>
        <dbReference type="Rhea" id="RHEA:19669"/>
        <dbReference type="ChEBI" id="CHEBI:15377"/>
        <dbReference type="ChEBI" id="CHEBI:15378"/>
        <dbReference type="ChEBI" id="CHEBI:37565"/>
        <dbReference type="ChEBI" id="CHEBI:43474"/>
        <dbReference type="ChEBI" id="CHEBI:58189"/>
        <dbReference type="EC" id="3.6.5.2"/>
    </reaction>
</comment>
<dbReference type="AlphaFoldDB" id="A0A673BC20"/>
<keyword evidence="8" id="KW-1185">Reference proteome</keyword>
<organism evidence="7 8">
    <name type="scientific">Sphaeramia orbicularis</name>
    <name type="common">orbiculate cardinalfish</name>
    <dbReference type="NCBI Taxonomy" id="375764"/>
    <lineage>
        <taxon>Eukaryota</taxon>
        <taxon>Metazoa</taxon>
        <taxon>Chordata</taxon>
        <taxon>Craniata</taxon>
        <taxon>Vertebrata</taxon>
        <taxon>Euteleostomi</taxon>
        <taxon>Actinopterygii</taxon>
        <taxon>Neopterygii</taxon>
        <taxon>Teleostei</taxon>
        <taxon>Neoteleostei</taxon>
        <taxon>Acanthomorphata</taxon>
        <taxon>Gobiaria</taxon>
        <taxon>Kurtiformes</taxon>
        <taxon>Apogonoidei</taxon>
        <taxon>Apogonidae</taxon>
        <taxon>Apogoninae</taxon>
        <taxon>Sphaeramia</taxon>
    </lineage>
</organism>
<proteinExistence type="inferred from homology"/>
<dbReference type="InterPro" id="IPR051065">
    <property type="entry name" value="Ras-related_GTPase"/>
</dbReference>
<gene>
    <name evidence="7" type="primary">rerg</name>
</gene>
<keyword evidence="4" id="KW-0378">Hydrolase</keyword>
<comment type="similarity">
    <text evidence="1">Belongs to the small GTPase superfamily. Ras family.</text>
</comment>
<dbReference type="InterPro" id="IPR027417">
    <property type="entry name" value="P-loop_NTPase"/>
</dbReference>
<dbReference type="PROSITE" id="PS51421">
    <property type="entry name" value="RAS"/>
    <property type="match status" value="1"/>
</dbReference>
<evidence type="ECO:0000256" key="3">
    <source>
        <dbReference type="ARBA" id="ARBA00022741"/>
    </source>
</evidence>
<dbReference type="SMART" id="SM00173">
    <property type="entry name" value="RAS"/>
    <property type="match status" value="1"/>
</dbReference>
<dbReference type="PRINTS" id="PR00449">
    <property type="entry name" value="RASTRNSFRMNG"/>
</dbReference>
<keyword evidence="5" id="KW-0342">GTP-binding</keyword>
<dbReference type="GO" id="GO:0003925">
    <property type="term" value="F:G protein activity"/>
    <property type="evidence" value="ECO:0007669"/>
    <property type="project" value="UniProtKB-EC"/>
</dbReference>
<dbReference type="Ensembl" id="ENSSORT00005038965.1">
    <property type="protein sequence ID" value="ENSSORP00005037978.1"/>
    <property type="gene ID" value="ENSSORG00005017802.1"/>
</dbReference>
<dbReference type="Proteomes" id="UP000472271">
    <property type="component" value="Chromosome 12"/>
</dbReference>
<dbReference type="PANTHER" id="PTHR45704">
    <property type="entry name" value="RAS-LIKE FAMILY MEMBER 11"/>
    <property type="match status" value="1"/>
</dbReference>
<dbReference type="Gene3D" id="3.40.50.300">
    <property type="entry name" value="P-loop containing nucleotide triphosphate hydrolases"/>
    <property type="match status" value="1"/>
</dbReference>
<protein>
    <recommendedName>
        <fullName evidence="2">small monomeric GTPase</fullName>
        <ecNumber evidence="2">3.6.5.2</ecNumber>
    </recommendedName>
</protein>
<dbReference type="Pfam" id="PF00071">
    <property type="entry name" value="Ras"/>
    <property type="match status" value="1"/>
</dbReference>
<evidence type="ECO:0000313" key="7">
    <source>
        <dbReference type="Ensembl" id="ENSSORP00005037978.1"/>
    </source>
</evidence>
<evidence type="ECO:0000256" key="5">
    <source>
        <dbReference type="ARBA" id="ARBA00023134"/>
    </source>
</evidence>
<evidence type="ECO:0000313" key="8">
    <source>
        <dbReference type="Proteomes" id="UP000472271"/>
    </source>
</evidence>
<evidence type="ECO:0000256" key="1">
    <source>
        <dbReference type="ARBA" id="ARBA00008344"/>
    </source>
</evidence>
<dbReference type="GO" id="GO:0005525">
    <property type="term" value="F:GTP binding"/>
    <property type="evidence" value="ECO:0007669"/>
    <property type="project" value="UniProtKB-KW"/>
</dbReference>
<reference evidence="7" key="2">
    <citation type="submission" date="2025-08" db="UniProtKB">
        <authorList>
            <consortium name="Ensembl"/>
        </authorList>
    </citation>
    <scope>IDENTIFICATION</scope>
</reference>
<keyword evidence="3" id="KW-0547">Nucleotide-binding</keyword>